<accession>A0A8S5RET3</accession>
<evidence type="ECO:0000313" key="1">
    <source>
        <dbReference type="EMBL" id="DAE29871.1"/>
    </source>
</evidence>
<reference evidence="1" key="1">
    <citation type="journal article" date="2021" name="Proc. Natl. Acad. Sci. U.S.A.">
        <title>A Catalog of Tens of Thousands of Viruses from Human Metagenomes Reveals Hidden Associations with Chronic Diseases.</title>
        <authorList>
            <person name="Tisza M.J."/>
            <person name="Buck C.B."/>
        </authorList>
    </citation>
    <scope>NUCLEOTIDE SEQUENCE</scope>
    <source>
        <strain evidence="1">CtqEG8</strain>
    </source>
</reference>
<protein>
    <submittedName>
        <fullName evidence="1">Putative tail-component</fullName>
    </submittedName>
</protein>
<proteinExistence type="predicted"/>
<dbReference type="EMBL" id="BK059100">
    <property type="protein sequence ID" value="DAE29871.1"/>
    <property type="molecule type" value="Genomic_DNA"/>
</dbReference>
<name>A0A8S5RET3_9VIRU</name>
<sequence>MAQVRRTWLGVKNIKALAKQYELLAKDLEKHTQGALDYATEKTFDRYKFSLPGSLSKTANMEPPQKVGKYYRTRIKNTDERAIYVEYGTGLNGQKYPYPADGPQPEGSFPYNGYNSGDMSGGEQTFKTIDGKFIHSKVGTWAPYWTKDDRGMPVVVGYNGSRDGAFHYLTCGQPSQHQMYDAKKYFDDNGAKLAKYYFQQNGIKLKEK</sequence>
<organism evidence="1">
    <name type="scientific">virus sp. ctqEG8</name>
    <dbReference type="NCBI Taxonomy" id="2827998"/>
    <lineage>
        <taxon>Viruses</taxon>
    </lineage>
</organism>